<gene>
    <name evidence="1" type="ORF">Sjap_024894</name>
</gene>
<keyword evidence="2" id="KW-1185">Reference proteome</keyword>
<dbReference type="PANTHER" id="PTHR36056:SF1">
    <property type="entry name" value="PROTEIN, PUTATIVE-RELATED"/>
    <property type="match status" value="1"/>
</dbReference>
<dbReference type="EMBL" id="JBBNAE010000010">
    <property type="protein sequence ID" value="KAK9091717.1"/>
    <property type="molecule type" value="Genomic_DNA"/>
</dbReference>
<evidence type="ECO:0000313" key="1">
    <source>
        <dbReference type="EMBL" id="KAK9091717.1"/>
    </source>
</evidence>
<dbReference type="PANTHER" id="PTHR36056">
    <property type="entry name" value="PROTEIN, PUTATIVE-RELATED"/>
    <property type="match status" value="1"/>
</dbReference>
<proteinExistence type="predicted"/>
<name>A0AAP0EHF6_9MAGN</name>
<evidence type="ECO:0000313" key="2">
    <source>
        <dbReference type="Proteomes" id="UP001417504"/>
    </source>
</evidence>
<accession>A0AAP0EHF6</accession>
<comment type="caution">
    <text evidence="1">The sequence shown here is derived from an EMBL/GenBank/DDBJ whole genome shotgun (WGS) entry which is preliminary data.</text>
</comment>
<dbReference type="Proteomes" id="UP001417504">
    <property type="component" value="Unassembled WGS sequence"/>
</dbReference>
<dbReference type="AlphaFoldDB" id="A0AAP0EHF6"/>
<dbReference type="InterPro" id="IPR040276">
    <property type="entry name" value="At4g26450-like"/>
</dbReference>
<organism evidence="1 2">
    <name type="scientific">Stephania japonica</name>
    <dbReference type="NCBI Taxonomy" id="461633"/>
    <lineage>
        <taxon>Eukaryota</taxon>
        <taxon>Viridiplantae</taxon>
        <taxon>Streptophyta</taxon>
        <taxon>Embryophyta</taxon>
        <taxon>Tracheophyta</taxon>
        <taxon>Spermatophyta</taxon>
        <taxon>Magnoliopsida</taxon>
        <taxon>Ranunculales</taxon>
        <taxon>Menispermaceae</taxon>
        <taxon>Menispermoideae</taxon>
        <taxon>Cissampelideae</taxon>
        <taxon>Stephania</taxon>
    </lineage>
</organism>
<protein>
    <submittedName>
        <fullName evidence="1">Uncharacterized protein</fullName>
    </submittedName>
</protein>
<sequence length="143" mass="15416">MESSDMTENHEKSLILGVPFNLEDKRKVPVDVGLSISNNGDRCNDYVSHSAEDKGVVAVDLEGDSTKADEEFDSADGKTETVHSTMEGLPSHMAITSDLPDAQDGYGLMISELLETDISNCSALPAEITGLHTDIGLHNERKP</sequence>
<reference evidence="1 2" key="1">
    <citation type="submission" date="2024-01" db="EMBL/GenBank/DDBJ databases">
        <title>Genome assemblies of Stephania.</title>
        <authorList>
            <person name="Yang L."/>
        </authorList>
    </citation>
    <scope>NUCLEOTIDE SEQUENCE [LARGE SCALE GENOMIC DNA]</scope>
    <source>
        <strain evidence="1">QJT</strain>
        <tissue evidence="1">Leaf</tissue>
    </source>
</reference>